<dbReference type="InParanoid" id="A0A1H9MHY1"/>
<dbReference type="InterPro" id="IPR000421">
    <property type="entry name" value="FA58C"/>
</dbReference>
<evidence type="ECO:0000259" key="1">
    <source>
        <dbReference type="PROSITE" id="PS50022"/>
    </source>
</evidence>
<dbReference type="Gene3D" id="2.60.40.10">
    <property type="entry name" value="Immunoglobulins"/>
    <property type="match status" value="1"/>
</dbReference>
<evidence type="ECO:0000313" key="3">
    <source>
        <dbReference type="Proteomes" id="UP000199021"/>
    </source>
</evidence>
<dbReference type="SUPFAM" id="SSF51126">
    <property type="entry name" value="Pectin lyase-like"/>
    <property type="match status" value="1"/>
</dbReference>
<dbReference type="Pfam" id="PF14592">
    <property type="entry name" value="Chondroitinas_B"/>
    <property type="match status" value="1"/>
</dbReference>
<dbReference type="PROSITE" id="PS50022">
    <property type="entry name" value="FA58C_3"/>
    <property type="match status" value="1"/>
</dbReference>
<proteinExistence type="predicted"/>
<evidence type="ECO:0000313" key="2">
    <source>
        <dbReference type="EMBL" id="SER23314.1"/>
    </source>
</evidence>
<reference evidence="3" key="1">
    <citation type="submission" date="2016-10" db="EMBL/GenBank/DDBJ databases">
        <authorList>
            <person name="Varghese N."/>
            <person name="Submissions S."/>
        </authorList>
    </citation>
    <scope>NUCLEOTIDE SEQUENCE [LARGE SCALE GENOMIC DNA]</scope>
    <source>
        <strain evidence="3">DSM 24740</strain>
    </source>
</reference>
<dbReference type="InterPro" id="IPR011050">
    <property type="entry name" value="Pectin_lyase_fold/virulence"/>
</dbReference>
<dbReference type="InterPro" id="IPR012334">
    <property type="entry name" value="Pectin_lyas_fold"/>
</dbReference>
<dbReference type="Pfam" id="PF13004">
    <property type="entry name" value="BACON"/>
    <property type="match status" value="1"/>
</dbReference>
<dbReference type="InterPro" id="IPR039513">
    <property type="entry name" value="PL-6"/>
</dbReference>
<dbReference type="InterPro" id="IPR008979">
    <property type="entry name" value="Galactose-bd-like_sf"/>
</dbReference>
<accession>A0A1H9MHY1</accession>
<gene>
    <name evidence="2" type="ORF">SAMN05444359_12930</name>
</gene>
<name>A0A1H9MHY1_9BACT</name>
<feature type="domain" description="F5/8 type C" evidence="1">
    <location>
        <begin position="602"/>
        <end position="740"/>
    </location>
</feature>
<dbReference type="InterPro" id="IPR024361">
    <property type="entry name" value="BACON"/>
</dbReference>
<sequence>MHTLKSTSVLSSFTSGLSLLLMVLFTSLSLSATNYPINSADDLEDLTLVPGDTVIWENGTYANQEVNFIRFFGTAEAPIVLKAETPGGVIFTGESPMKIFGTHLIVEGFYWREGIGTNNHVETRRSGSSTDLCTDCIIRNCAFDNLFTTAPDKSRWVVLRGQRNIVENCTFQNKNSTGVMILVELASQGETTADHIIRNNYFYNITPKDDFASNSGDSETIRIGASGNQAVNARVTVEHNYFLSTDGENEIISNKSAENRYLHNTFRLSRGSLVLRHGARARVEGNFFLGEGKAKSGGIRVTDRDHVIVNNYMSGLINDNDPWNNGITIVAGDVASGGSSNGYQRVDDVLIAFNTIYDAEDPIYFNDRHSHVSTGIIAHNLVYSTRGQLVAGDIGDTGSGMTYVNNLFGGSSVGITNAGITVGDETFSTDGEVFLPVADGLVAGAAGDAYAELVALDVRGLSRPATGRDIGAHEVDGASGSEQFRPIVNDDVGNGVGASFLNADGHGNTGPSLNVGSTNVFPAEGGSQSVSVQVIDVDWEATADQEWISLSPNSGTESGVIQITLTANPGSQERTGSVTVTGMGLSREIAIRQSGTISPADCPQGTNVALEGSVNSFSTQQNEDNAAANVIDDNTGNRWSAEGFPQFLVVDLGAAFSINEVSLIPHQGRDYQFLLEGSNEPEGTFVTLVDATDNQAGGNSIDRDFPEQVYRYIKLTVTGAATYEGPWVSVSELRLGCSGTSVSSRNPAAEAAGIGLRPVPVTDVLYIDHLPAGYTEYSLIDFSGRVAARGKLTNSQIDLRQLPATGMFVLRLTGEGLPVLAQKVMKVR</sequence>
<dbReference type="Gene3D" id="2.160.20.10">
    <property type="entry name" value="Single-stranded right-handed beta-helix, Pectin lyase-like"/>
    <property type="match status" value="1"/>
</dbReference>
<dbReference type="Gene3D" id="2.60.120.260">
    <property type="entry name" value="Galactose-binding domain-like"/>
    <property type="match status" value="1"/>
</dbReference>
<dbReference type="CDD" id="cd14251">
    <property type="entry name" value="PL-6"/>
    <property type="match status" value="1"/>
</dbReference>
<dbReference type="OrthoDB" id="6475864at2"/>
<keyword evidence="3" id="KW-1185">Reference proteome</keyword>
<dbReference type="Proteomes" id="UP000199021">
    <property type="component" value="Unassembled WGS sequence"/>
</dbReference>
<dbReference type="STRING" id="478744.SAMN05444359_12930"/>
<dbReference type="RefSeq" id="WP_090172324.1">
    <property type="nucleotide sequence ID" value="NZ_FOFB01000029.1"/>
</dbReference>
<dbReference type="CDD" id="cd14948">
    <property type="entry name" value="BACON"/>
    <property type="match status" value="1"/>
</dbReference>
<keyword evidence="2" id="KW-0456">Lyase</keyword>
<dbReference type="Pfam" id="PF00754">
    <property type="entry name" value="F5_F8_type_C"/>
    <property type="match status" value="1"/>
</dbReference>
<dbReference type="GO" id="GO:0016829">
    <property type="term" value="F:lyase activity"/>
    <property type="evidence" value="ECO:0007669"/>
    <property type="project" value="UniProtKB-KW"/>
</dbReference>
<dbReference type="EMBL" id="FOFB01000029">
    <property type="protein sequence ID" value="SER23314.1"/>
    <property type="molecule type" value="Genomic_DNA"/>
</dbReference>
<dbReference type="SUPFAM" id="SSF49785">
    <property type="entry name" value="Galactose-binding domain-like"/>
    <property type="match status" value="1"/>
</dbReference>
<dbReference type="InterPro" id="IPR013783">
    <property type="entry name" value="Ig-like_fold"/>
</dbReference>
<dbReference type="AlphaFoldDB" id="A0A1H9MHY1"/>
<organism evidence="2 3">
    <name type="scientific">Neolewinella agarilytica</name>
    <dbReference type="NCBI Taxonomy" id="478744"/>
    <lineage>
        <taxon>Bacteria</taxon>
        <taxon>Pseudomonadati</taxon>
        <taxon>Bacteroidota</taxon>
        <taxon>Saprospiria</taxon>
        <taxon>Saprospirales</taxon>
        <taxon>Lewinellaceae</taxon>
        <taxon>Neolewinella</taxon>
    </lineage>
</organism>
<protein>
    <submittedName>
        <fullName evidence="2">Poly(Beta-D-mannuronate) lyase</fullName>
    </submittedName>
</protein>